<evidence type="ECO:0000256" key="5">
    <source>
        <dbReference type="ARBA" id="ARBA00022630"/>
    </source>
</evidence>
<dbReference type="EC" id="1.3.-.-" evidence="9"/>
<evidence type="ECO:0000259" key="10">
    <source>
        <dbReference type="Pfam" id="PF01180"/>
    </source>
</evidence>
<dbReference type="GO" id="GO:0004152">
    <property type="term" value="F:dihydroorotate dehydrogenase activity"/>
    <property type="evidence" value="ECO:0007669"/>
    <property type="project" value="UniProtKB-UniRule"/>
</dbReference>
<reference evidence="11" key="2">
    <citation type="submission" date="2020-09" db="EMBL/GenBank/DDBJ databases">
        <authorList>
            <person name="Sun Q."/>
            <person name="Ohkuma M."/>
        </authorList>
    </citation>
    <scope>NUCLEOTIDE SEQUENCE</scope>
    <source>
        <strain evidence="11">JCM 13064</strain>
    </source>
</reference>
<proteinExistence type="inferred from homology"/>
<comment type="similarity">
    <text evidence="3 9">Belongs to the dihydroorotate dehydrogenase family. Type 1 subfamily.</text>
</comment>
<evidence type="ECO:0000256" key="8">
    <source>
        <dbReference type="ARBA" id="ARBA00023002"/>
    </source>
</evidence>
<evidence type="ECO:0000256" key="9">
    <source>
        <dbReference type="HAMAP-Rule" id="MF_00224"/>
    </source>
</evidence>
<dbReference type="EMBL" id="BMNT01000039">
    <property type="protein sequence ID" value="GGL09181.1"/>
    <property type="molecule type" value="Genomic_DNA"/>
</dbReference>
<feature type="binding site" evidence="9">
    <location>
        <position position="225"/>
    </location>
    <ligand>
        <name>FMN</name>
        <dbReference type="ChEBI" id="CHEBI:58210"/>
    </ligand>
</feature>
<keyword evidence="8 9" id="KW-0560">Oxidoreductase</keyword>
<dbReference type="InterPro" id="IPR049622">
    <property type="entry name" value="Dihydroorotate_DH_I"/>
</dbReference>
<evidence type="ECO:0000256" key="1">
    <source>
        <dbReference type="ARBA" id="ARBA00004496"/>
    </source>
</evidence>
<feature type="binding site" evidence="9">
    <location>
        <begin position="252"/>
        <end position="253"/>
    </location>
    <ligand>
        <name>FMN</name>
        <dbReference type="ChEBI" id="CHEBI:58210"/>
    </ligand>
</feature>
<reference evidence="11" key="1">
    <citation type="journal article" date="2014" name="Int. J. Syst. Evol. Microbiol.">
        <title>Complete genome sequence of Corynebacterium casei LMG S-19264T (=DSM 44701T), isolated from a smear-ripened cheese.</title>
        <authorList>
            <consortium name="US DOE Joint Genome Institute (JGI-PGF)"/>
            <person name="Walter F."/>
            <person name="Albersmeier A."/>
            <person name="Kalinowski J."/>
            <person name="Ruckert C."/>
        </authorList>
    </citation>
    <scope>NUCLEOTIDE SEQUENCE</scope>
    <source>
        <strain evidence="11">JCM 13064</strain>
    </source>
</reference>
<dbReference type="Proteomes" id="UP000645217">
    <property type="component" value="Unassembled WGS sequence"/>
</dbReference>
<dbReference type="InterPro" id="IPR012135">
    <property type="entry name" value="Dihydroorotate_DH_1_2"/>
</dbReference>
<feature type="binding site" evidence="9">
    <location>
        <position position="173"/>
    </location>
    <ligand>
        <name>FMN</name>
        <dbReference type="ChEBI" id="CHEBI:58210"/>
    </ligand>
</feature>
<evidence type="ECO:0000313" key="12">
    <source>
        <dbReference type="Proteomes" id="UP000645217"/>
    </source>
</evidence>
<dbReference type="InterPro" id="IPR033888">
    <property type="entry name" value="DHOD_1B"/>
</dbReference>
<dbReference type="InterPro" id="IPR005720">
    <property type="entry name" value="Dihydroorotate_DH_cat"/>
</dbReference>
<dbReference type="PROSITE" id="PS00912">
    <property type="entry name" value="DHODEHASE_2"/>
    <property type="match status" value="1"/>
</dbReference>
<evidence type="ECO:0000313" key="11">
    <source>
        <dbReference type="EMBL" id="GGL09181.1"/>
    </source>
</evidence>
<feature type="binding site" evidence="9">
    <location>
        <begin position="274"/>
        <end position="275"/>
    </location>
    <ligand>
        <name>FMN</name>
        <dbReference type="ChEBI" id="CHEBI:58210"/>
    </ligand>
</feature>
<evidence type="ECO:0000256" key="2">
    <source>
        <dbReference type="ARBA" id="ARBA00004725"/>
    </source>
</evidence>
<feature type="domain" description="Dihydroorotate dehydrogenase catalytic" evidence="10">
    <location>
        <begin position="12"/>
        <end position="295"/>
    </location>
</feature>
<comment type="caution">
    <text evidence="11">The sequence shown here is derived from an EMBL/GenBank/DDBJ whole genome shotgun (WGS) entry which is preliminary data.</text>
</comment>
<feature type="binding site" evidence="9">
    <location>
        <position position="133"/>
    </location>
    <ligand>
        <name>substrate</name>
    </ligand>
</feature>
<evidence type="ECO:0000256" key="6">
    <source>
        <dbReference type="ARBA" id="ARBA00022643"/>
    </source>
</evidence>
<dbReference type="InterPro" id="IPR001295">
    <property type="entry name" value="Dihydroorotate_DH_CS"/>
</dbReference>
<dbReference type="GO" id="GO:0044205">
    <property type="term" value="P:'de novo' UMP biosynthetic process"/>
    <property type="evidence" value="ECO:0007669"/>
    <property type="project" value="UniProtKB-UniRule"/>
</dbReference>
<dbReference type="GO" id="GO:0005737">
    <property type="term" value="C:cytoplasm"/>
    <property type="evidence" value="ECO:0007669"/>
    <property type="project" value="UniProtKB-SubCell"/>
</dbReference>
<comment type="pathway">
    <text evidence="2 9">Pyrimidine metabolism; UMP biosynthesis via de novo pathway.</text>
</comment>
<evidence type="ECO:0000256" key="7">
    <source>
        <dbReference type="ARBA" id="ARBA00022975"/>
    </source>
</evidence>
<dbReference type="CDD" id="cd04740">
    <property type="entry name" value="DHOD_1B_like"/>
    <property type="match status" value="1"/>
</dbReference>
<dbReference type="HAMAP" id="MF_00224">
    <property type="entry name" value="DHO_dh_type1"/>
    <property type="match status" value="1"/>
</dbReference>
<comment type="caution">
    <text evidence="9">Lacks conserved residue(s) required for the propagation of feature annotation.</text>
</comment>
<comment type="cofactor">
    <cofactor evidence="9">
        <name>FMN</name>
        <dbReference type="ChEBI" id="CHEBI:58210"/>
    </cofactor>
    <text evidence="9">Binds 1 FMN per subunit.</text>
</comment>
<keyword evidence="6 9" id="KW-0288">FMN</keyword>
<dbReference type="InterPro" id="IPR013785">
    <property type="entry name" value="Aldolase_TIM"/>
</dbReference>
<dbReference type="InterPro" id="IPR024920">
    <property type="entry name" value="Dihydroorotate_DH_1"/>
</dbReference>
<organism evidence="11 12">
    <name type="scientific">Sphaerisporangium melleum</name>
    <dbReference type="NCBI Taxonomy" id="321316"/>
    <lineage>
        <taxon>Bacteria</taxon>
        <taxon>Bacillati</taxon>
        <taxon>Actinomycetota</taxon>
        <taxon>Actinomycetes</taxon>
        <taxon>Streptosporangiales</taxon>
        <taxon>Streptosporangiaceae</taxon>
        <taxon>Sphaerisporangium</taxon>
    </lineage>
</organism>
<feature type="binding site" evidence="9">
    <location>
        <position position="199"/>
    </location>
    <ligand>
        <name>FMN</name>
        <dbReference type="ChEBI" id="CHEBI:58210"/>
    </ligand>
</feature>
<dbReference type="SUPFAM" id="SSF51395">
    <property type="entry name" value="FMN-linked oxidoreductases"/>
    <property type="match status" value="1"/>
</dbReference>
<dbReference type="InterPro" id="IPR050074">
    <property type="entry name" value="DHO_dehydrogenase"/>
</dbReference>
<comment type="catalytic activity">
    <reaction evidence="9">
        <text>(S)-dihydroorotate + A = orotate + AH2</text>
        <dbReference type="Rhea" id="RHEA:18073"/>
        <dbReference type="ChEBI" id="CHEBI:13193"/>
        <dbReference type="ChEBI" id="CHEBI:17499"/>
        <dbReference type="ChEBI" id="CHEBI:30839"/>
        <dbReference type="ChEBI" id="CHEBI:30864"/>
    </reaction>
</comment>
<accession>A0A917RIH9</accession>
<name>A0A917RIH9_9ACTN</name>
<dbReference type="GO" id="GO:0006207">
    <property type="term" value="P:'de novo' pyrimidine nucleobase biosynthetic process"/>
    <property type="evidence" value="ECO:0007669"/>
    <property type="project" value="InterPro"/>
</dbReference>
<feature type="active site" description="Nucleophile" evidence="9">
    <location>
        <position position="136"/>
    </location>
</feature>
<evidence type="ECO:0000256" key="4">
    <source>
        <dbReference type="ARBA" id="ARBA00022490"/>
    </source>
</evidence>
<protein>
    <recommendedName>
        <fullName evidence="9">Dihydroorotate dehydrogenase</fullName>
        <shortName evidence="9">DHOD</shortName>
        <shortName evidence="9">DHODase</shortName>
        <shortName evidence="9">DHOdehase</shortName>
        <ecNumber evidence="9">1.3.-.-</ecNumber>
    </recommendedName>
</protein>
<keyword evidence="7 9" id="KW-0665">Pyrimidine biosynthesis</keyword>
<evidence type="ECO:0000256" key="3">
    <source>
        <dbReference type="ARBA" id="ARBA00008008"/>
    </source>
</evidence>
<comment type="subcellular location">
    <subcellularLocation>
        <location evidence="1 9">Cytoplasm</location>
    </subcellularLocation>
</comment>
<dbReference type="PANTHER" id="PTHR48109">
    <property type="entry name" value="DIHYDROOROTATE DEHYDROGENASE (QUINONE), MITOCHONDRIAL-RELATED"/>
    <property type="match status" value="1"/>
</dbReference>
<keyword evidence="5 9" id="KW-0285">Flavoprotein</keyword>
<dbReference type="NCBIfam" id="NF005574">
    <property type="entry name" value="PRK07259.1"/>
    <property type="match status" value="1"/>
</dbReference>
<dbReference type="PANTHER" id="PTHR48109:SF1">
    <property type="entry name" value="DIHYDROOROTATE DEHYDROGENASE (FUMARATE)"/>
    <property type="match status" value="1"/>
</dbReference>
<dbReference type="AlphaFoldDB" id="A0A917RIH9"/>
<feature type="binding site" evidence="9">
    <location>
        <position position="133"/>
    </location>
    <ligand>
        <name>FMN</name>
        <dbReference type="ChEBI" id="CHEBI:58210"/>
    </ligand>
</feature>
<feature type="binding site" evidence="9">
    <location>
        <begin position="200"/>
        <end position="201"/>
    </location>
    <ligand>
        <name>substrate</name>
    </ligand>
</feature>
<sequence length="329" mass="34129">MLTPEMSVDMRTYLAHVELPNPITTAAGCAASGAELSQFFDLSRLGALVTHSITMAPRAGRPTPRMAETPSGMLNAVGLQGPGIEVFLDRELPLLADRGARAVVSIAGGSVAEYTALARRLADAPGVTAVEVNLSCPNVEDLGRVFARDPAASAEVLASVRATMRYDVPVVAKLAPDVADIVAVARACVDGGADALALINSPLGMSIDVETMRPSLAAGTGGLSGPAIRPLAVRCLWQVHAALPGVPIVGMGGVMTGRDALELILAGACAVSVGTALFHDPYACLRILRELEDLLKERGFERLADAVGLAHRPPGAGPRHRIDLEESSL</sequence>
<dbReference type="PIRSF" id="PIRSF000164">
    <property type="entry name" value="DHO_oxidase"/>
    <property type="match status" value="1"/>
</dbReference>
<gene>
    <name evidence="9 11" type="primary">pyrD</name>
    <name evidence="11" type="ORF">GCM10007964_59290</name>
</gene>
<dbReference type="Gene3D" id="3.20.20.70">
    <property type="entry name" value="Aldolase class I"/>
    <property type="match status" value="1"/>
</dbReference>
<feature type="binding site" evidence="9">
    <location>
        <begin position="75"/>
        <end position="79"/>
    </location>
    <ligand>
        <name>substrate</name>
    </ligand>
</feature>
<keyword evidence="12" id="KW-1185">Reference proteome</keyword>
<dbReference type="Pfam" id="PF01180">
    <property type="entry name" value="DHO_dh"/>
    <property type="match status" value="1"/>
</dbReference>
<keyword evidence="4 9" id="KW-0963">Cytoplasm</keyword>
<comment type="function">
    <text evidence="9">Catalyzes the conversion of dihydroorotate to orotate.</text>
</comment>
<dbReference type="NCBIfam" id="TIGR01037">
    <property type="entry name" value="pyrD_sub1_fam"/>
    <property type="match status" value="1"/>
</dbReference>